<evidence type="ECO:0000313" key="2">
    <source>
        <dbReference type="Proteomes" id="UP000722485"/>
    </source>
</evidence>
<dbReference type="Proteomes" id="UP000722485">
    <property type="component" value="Unassembled WGS sequence"/>
</dbReference>
<reference evidence="1" key="1">
    <citation type="submission" date="2020-03" db="EMBL/GenBank/DDBJ databases">
        <title>Draft Genome Sequence of Cylindrodendrum hubeiense.</title>
        <authorList>
            <person name="Buettner E."/>
            <person name="Kellner H."/>
        </authorList>
    </citation>
    <scope>NUCLEOTIDE SEQUENCE</scope>
    <source>
        <strain evidence="1">IHI 201604</strain>
    </source>
</reference>
<dbReference type="AlphaFoldDB" id="A0A9P5GZZ0"/>
<protein>
    <submittedName>
        <fullName evidence="1">Uncharacterized protein</fullName>
    </submittedName>
</protein>
<sequence length="490" mass="55040">MAGLPRPPGRDCSSIVYLENQDETWCHIPSKRLTPRSTVSRRERLSTVHTGDAADPQRLWEALMAQEPVWEPCIRGTLQPWIPIGQICDEEKQWIKRWGICVVIDLVYHLRESETPGVSILKDLVGLARTFKANVIVPIDSSVTQSLPPEVLEIIIFYAVELRINMLAQTTTVAHKGDQWCHWSFTHSERELLSSLRVPWGFWAAIASMPAFHCPAEDNVIGPGRHGLRFLVRQPKAMWQIGTLNPRLPMPPWPSPAQSLRLSSVATEERTFKNLPTGYGKIFEFKKDVPVASPPSWSHTQPLPRPNISVYRTYPRHEKEIVGVGFHPVKPHTMGRFGILQIDAEWSLSRRQLVTPVTTLLNMILETKCQVAIITIKMTDGHEEFPGLGQETTALCASFSFPKALIAVAKQIGLFFDVIGLTELSGQTGMFHRQCPLVNCASSRGKYEPKCNHGEAPALQWIPRVYVKLDPVLGHSSSSWVDSPDPSLQL</sequence>
<proteinExistence type="predicted"/>
<name>A0A9P5GZZ0_9HYPO</name>
<gene>
    <name evidence="1" type="ORF">G7Z17_g9701</name>
</gene>
<keyword evidence="2" id="KW-1185">Reference proteome</keyword>
<dbReference type="OrthoDB" id="10540473at2759"/>
<accession>A0A9P5GZZ0</accession>
<dbReference type="EMBL" id="JAANBB010000287">
    <property type="protein sequence ID" value="KAF7544763.1"/>
    <property type="molecule type" value="Genomic_DNA"/>
</dbReference>
<comment type="caution">
    <text evidence="1">The sequence shown here is derived from an EMBL/GenBank/DDBJ whole genome shotgun (WGS) entry which is preliminary data.</text>
</comment>
<evidence type="ECO:0000313" key="1">
    <source>
        <dbReference type="EMBL" id="KAF7544763.1"/>
    </source>
</evidence>
<organism evidence="1 2">
    <name type="scientific">Cylindrodendrum hubeiense</name>
    <dbReference type="NCBI Taxonomy" id="595255"/>
    <lineage>
        <taxon>Eukaryota</taxon>
        <taxon>Fungi</taxon>
        <taxon>Dikarya</taxon>
        <taxon>Ascomycota</taxon>
        <taxon>Pezizomycotina</taxon>
        <taxon>Sordariomycetes</taxon>
        <taxon>Hypocreomycetidae</taxon>
        <taxon>Hypocreales</taxon>
        <taxon>Nectriaceae</taxon>
        <taxon>Cylindrodendrum</taxon>
    </lineage>
</organism>